<comment type="caution">
    <text evidence="2">The sequence shown here is derived from an EMBL/GenBank/DDBJ whole genome shotgun (WGS) entry which is preliminary data.</text>
</comment>
<feature type="compositionally biased region" description="Basic and acidic residues" evidence="1">
    <location>
        <begin position="575"/>
        <end position="589"/>
    </location>
</feature>
<gene>
    <name evidence="2" type="ORF">AK812_SmicGene15812</name>
</gene>
<feature type="region of interest" description="Disordered" evidence="1">
    <location>
        <begin position="423"/>
        <end position="448"/>
    </location>
</feature>
<evidence type="ECO:0000313" key="3">
    <source>
        <dbReference type="Proteomes" id="UP000186817"/>
    </source>
</evidence>
<keyword evidence="3" id="KW-1185">Reference proteome</keyword>
<dbReference type="AlphaFoldDB" id="A0A1Q9E1Z7"/>
<dbReference type="OrthoDB" id="429707at2759"/>
<accession>A0A1Q9E1Z7</accession>
<evidence type="ECO:0000256" key="1">
    <source>
        <dbReference type="SAM" id="MobiDB-lite"/>
    </source>
</evidence>
<protein>
    <submittedName>
        <fullName evidence="2">Uncharacterized protein</fullName>
    </submittedName>
</protein>
<proteinExistence type="predicted"/>
<feature type="region of interest" description="Disordered" evidence="1">
    <location>
        <begin position="658"/>
        <end position="679"/>
    </location>
</feature>
<dbReference type="EMBL" id="LSRX01000291">
    <property type="protein sequence ID" value="OLQ01446.1"/>
    <property type="molecule type" value="Genomic_DNA"/>
</dbReference>
<reference evidence="2 3" key="1">
    <citation type="submission" date="2016-02" db="EMBL/GenBank/DDBJ databases">
        <title>Genome analysis of coral dinoflagellate symbionts highlights evolutionary adaptations to a symbiotic lifestyle.</title>
        <authorList>
            <person name="Aranda M."/>
            <person name="Li Y."/>
            <person name="Liew Y.J."/>
            <person name="Baumgarten S."/>
            <person name="Simakov O."/>
            <person name="Wilson M."/>
            <person name="Piel J."/>
            <person name="Ashoor H."/>
            <person name="Bougouffa S."/>
            <person name="Bajic V.B."/>
            <person name="Ryu T."/>
            <person name="Ravasi T."/>
            <person name="Bayer T."/>
            <person name="Micklem G."/>
            <person name="Kim H."/>
            <person name="Bhak J."/>
            <person name="Lajeunesse T.C."/>
            <person name="Voolstra C.R."/>
        </authorList>
    </citation>
    <scope>NUCLEOTIDE SEQUENCE [LARGE SCALE GENOMIC DNA]</scope>
    <source>
        <strain evidence="2 3">CCMP2467</strain>
    </source>
</reference>
<feature type="region of interest" description="Disordered" evidence="1">
    <location>
        <begin position="89"/>
        <end position="125"/>
    </location>
</feature>
<sequence>MARQVAAQVEDQGFRQWAREPLHTLGAGIVFSDGASQETTPPRMYTWASEVVGCLLQCYRTEYGQDATPETVEDEVSLMDRDRDRRYRDGRRRYRDSRQEEYQANMLHGNARQADVEQGGTPRGDSEYVEVHLEEAAVTEIGSRGLASTASGSSGPARPSGPAESAAEAELPSGDGRHRGGISLPHPRQPMTMTQAVDLWRYLLFSRTAMGPELEEGSRIPNHWLPESIVRDICRTHEGMSTVNRGISTIALLTVVRFLTQEHCQTLQQADTIARTRDVGRRHGQPEEEDEELLLQLGWLLHPPDSGDEVYLMQGFFHTDGRDSMLQRWSRGLLRLQKELVGQRKDQRRAHAQGLLSALRSSSGGPTGTEWGEQLQALLLVLLEDTEAVESTGVVDIDMAWMQSWVSELSSFVPGLQMWSAPIPVDSQPRSHSSGQGDQGEAALVDRDIEELLRDEDEERELRRREDEREAQRQADHDRLCKVELEHLRQEAVAYKAWEERQIQQYLEDLTPAEATRKRCVLQVELSSGSGDKPKKRQMLAMEVPEDGSDTVVTIRARMEPDPDGVETQLVPTPRVEHVTEDDASKPGDPEASPVGDCSQQGQCGTMPELLPHLDFCEYGAIYDQWLSGGLSTQQVVERYGRDTAEMIEAQFLVSREADEDEGVGTQLDMETAVAKGDD</sequence>
<feature type="compositionally biased region" description="Low complexity" evidence="1">
    <location>
        <begin position="142"/>
        <end position="174"/>
    </location>
</feature>
<dbReference type="InterPro" id="IPR049225">
    <property type="entry name" value="DUF6822"/>
</dbReference>
<evidence type="ECO:0000313" key="2">
    <source>
        <dbReference type="EMBL" id="OLQ01446.1"/>
    </source>
</evidence>
<dbReference type="Proteomes" id="UP000186817">
    <property type="component" value="Unassembled WGS sequence"/>
</dbReference>
<feature type="region of interest" description="Disordered" evidence="1">
    <location>
        <begin position="575"/>
        <end position="601"/>
    </location>
</feature>
<name>A0A1Q9E1Z7_SYMMI</name>
<dbReference type="Pfam" id="PF20708">
    <property type="entry name" value="DUF6822"/>
    <property type="match status" value="1"/>
</dbReference>
<organism evidence="2 3">
    <name type="scientific">Symbiodinium microadriaticum</name>
    <name type="common">Dinoflagellate</name>
    <name type="synonym">Zooxanthella microadriatica</name>
    <dbReference type="NCBI Taxonomy" id="2951"/>
    <lineage>
        <taxon>Eukaryota</taxon>
        <taxon>Sar</taxon>
        <taxon>Alveolata</taxon>
        <taxon>Dinophyceae</taxon>
        <taxon>Suessiales</taxon>
        <taxon>Symbiodiniaceae</taxon>
        <taxon>Symbiodinium</taxon>
    </lineage>
</organism>
<feature type="region of interest" description="Disordered" evidence="1">
    <location>
        <begin position="139"/>
        <end position="190"/>
    </location>
</feature>